<gene>
    <name evidence="3" type="ORF">KFK09_021534</name>
    <name evidence="2" type="ORF">KFK09_023011</name>
</gene>
<dbReference type="AlphaFoldDB" id="A0A8T3APH8"/>
<dbReference type="EMBL" id="JAGYWB010000015">
    <property type="protein sequence ID" value="KAI0498293.1"/>
    <property type="molecule type" value="Genomic_DNA"/>
</dbReference>
<proteinExistence type="predicted"/>
<organism evidence="3 4">
    <name type="scientific">Dendrobium nobile</name>
    <name type="common">Orchid</name>
    <dbReference type="NCBI Taxonomy" id="94219"/>
    <lineage>
        <taxon>Eukaryota</taxon>
        <taxon>Viridiplantae</taxon>
        <taxon>Streptophyta</taxon>
        <taxon>Embryophyta</taxon>
        <taxon>Tracheophyta</taxon>
        <taxon>Spermatophyta</taxon>
        <taxon>Magnoliopsida</taxon>
        <taxon>Liliopsida</taxon>
        <taxon>Asparagales</taxon>
        <taxon>Orchidaceae</taxon>
        <taxon>Epidendroideae</taxon>
        <taxon>Malaxideae</taxon>
        <taxon>Dendrobiinae</taxon>
        <taxon>Dendrobium</taxon>
    </lineage>
</organism>
<evidence type="ECO:0000313" key="4">
    <source>
        <dbReference type="Proteomes" id="UP000829196"/>
    </source>
</evidence>
<feature type="compositionally biased region" description="Polar residues" evidence="1">
    <location>
        <begin position="34"/>
        <end position="47"/>
    </location>
</feature>
<evidence type="ECO:0000256" key="1">
    <source>
        <dbReference type="SAM" id="MobiDB-lite"/>
    </source>
</evidence>
<sequence length="59" mass="6913">MGILTSQQQCRKKTRRTSQKSITENPRKKLPQVLSKQHTGHMQSVTTKYRKEKNSRTIT</sequence>
<accession>A0A8T3APH8</accession>
<feature type="region of interest" description="Disordered" evidence="1">
    <location>
        <begin position="1"/>
        <end position="59"/>
    </location>
</feature>
<reference evidence="3" key="1">
    <citation type="journal article" date="2022" name="Front. Genet.">
        <title>Chromosome-Scale Assembly of the Dendrobium nobile Genome Provides Insights Into the Molecular Mechanism of the Biosynthesis of the Medicinal Active Ingredient of Dendrobium.</title>
        <authorList>
            <person name="Xu Q."/>
            <person name="Niu S.-C."/>
            <person name="Li K.-L."/>
            <person name="Zheng P.-J."/>
            <person name="Zhang X.-J."/>
            <person name="Jia Y."/>
            <person name="Liu Y."/>
            <person name="Niu Y.-X."/>
            <person name="Yu L.-H."/>
            <person name="Chen D.-F."/>
            <person name="Zhang G.-Q."/>
        </authorList>
    </citation>
    <scope>NUCLEOTIDE SEQUENCE</scope>
    <source>
        <tissue evidence="3">Leaf</tissue>
    </source>
</reference>
<keyword evidence="4" id="KW-1185">Reference proteome</keyword>
<protein>
    <submittedName>
        <fullName evidence="3">Uncharacterized protein</fullName>
    </submittedName>
</protein>
<evidence type="ECO:0000313" key="3">
    <source>
        <dbReference type="EMBL" id="KAI0498293.1"/>
    </source>
</evidence>
<dbReference type="Proteomes" id="UP000829196">
    <property type="component" value="Unassembled WGS sequence"/>
</dbReference>
<comment type="caution">
    <text evidence="3">The sequence shown here is derived from an EMBL/GenBank/DDBJ whole genome shotgun (WGS) entry which is preliminary data.</text>
</comment>
<evidence type="ECO:0000313" key="2">
    <source>
        <dbReference type="EMBL" id="KAI0496687.1"/>
    </source>
</evidence>
<dbReference type="EMBL" id="JAGYWB010000016">
    <property type="protein sequence ID" value="KAI0496687.1"/>
    <property type="molecule type" value="Genomic_DNA"/>
</dbReference>
<name>A0A8T3APH8_DENNO</name>